<keyword evidence="1" id="KW-0645">Protease</keyword>
<dbReference type="Proteomes" id="UP000516314">
    <property type="component" value="Chromosome 5"/>
</dbReference>
<feature type="domain" description="Ubiquitin-like protease family profile" evidence="4">
    <location>
        <begin position="405"/>
        <end position="468"/>
    </location>
</feature>
<reference evidence="5 6" key="1">
    <citation type="submission" date="2020-09" db="EMBL/GenBank/DDBJ databases">
        <authorList>
            <person name="Ashkenazy H."/>
        </authorList>
    </citation>
    <scope>NUCLEOTIDE SEQUENCE [LARGE SCALE GENOMIC DNA]</scope>
    <source>
        <strain evidence="6">cv. Cdm-0</strain>
    </source>
</reference>
<evidence type="ECO:0000256" key="3">
    <source>
        <dbReference type="SAM" id="MobiDB-lite"/>
    </source>
</evidence>
<dbReference type="GO" id="GO:0006508">
    <property type="term" value="P:proteolysis"/>
    <property type="evidence" value="ECO:0007669"/>
    <property type="project" value="UniProtKB-KW"/>
</dbReference>
<protein>
    <submittedName>
        <fullName evidence="5">(thale cress) hypothetical protein</fullName>
    </submittedName>
</protein>
<name>A0A7G2FDS7_ARATH</name>
<dbReference type="AlphaFoldDB" id="A0A7G2FDS7"/>
<feature type="region of interest" description="Disordered" evidence="3">
    <location>
        <begin position="147"/>
        <end position="229"/>
    </location>
</feature>
<evidence type="ECO:0000313" key="5">
    <source>
        <dbReference type="EMBL" id="CAD5332981.1"/>
    </source>
</evidence>
<sequence>MKDQAKMAEDLKRFLSYPWARLSFEMMMIFIKEREVEQLSTTCVAVQGLLYALQLVVLEASPAIQESPQIDEFAGSDSDEEAAVEVGSRQGVALKLGNAKDVDAKCEYHVDPIIFPDSRLNPEEDLTWSDDEDDVKVENIVKMAEEGKKTPFNARSATSLRRKHQSPIEEEGAAFGEHGPQPNKEAADADENANPVSSPESKNKTADANVNPNPPSSQPVPMQTDFTLPSFHGDQAISAVDDVVSFYNSVDVPDGQSCGGTNFNNEKEFQGDVEMGDDITTGADDQANLTWEATKPHLFSIRSAGNEKEFCFDNILIRTQLPVYGGLTIHDTTRGFDVAPDRVEISGIQVHVSLNPVIQLKPSSTVSVVVPPIVVPIPLAAADDFPIYSSQHQTRVSEEDFTTPHKITILDSNIQLRRDSALYAKLQPLAAMLPYLFKQSNSSVGPILLHPFPLDRLHSIPQVSSPFDFVFSLFSSYMLMLPVRLKNA</sequence>
<dbReference type="GO" id="GO:0008234">
    <property type="term" value="F:cysteine-type peptidase activity"/>
    <property type="evidence" value="ECO:0007669"/>
    <property type="project" value="InterPro"/>
</dbReference>
<evidence type="ECO:0000313" key="6">
    <source>
        <dbReference type="Proteomes" id="UP000516314"/>
    </source>
</evidence>
<dbReference type="EMBL" id="LR881470">
    <property type="protein sequence ID" value="CAD5332981.1"/>
    <property type="molecule type" value="Genomic_DNA"/>
</dbReference>
<gene>
    <name evidence="5" type="ORF">AT9943_LOCUS20360</name>
</gene>
<organism evidence="5 6">
    <name type="scientific">Arabidopsis thaliana</name>
    <name type="common">Mouse-ear cress</name>
    <dbReference type="NCBI Taxonomy" id="3702"/>
    <lineage>
        <taxon>Eukaryota</taxon>
        <taxon>Viridiplantae</taxon>
        <taxon>Streptophyta</taxon>
        <taxon>Embryophyta</taxon>
        <taxon>Tracheophyta</taxon>
        <taxon>Spermatophyta</taxon>
        <taxon>Magnoliopsida</taxon>
        <taxon>eudicotyledons</taxon>
        <taxon>Gunneridae</taxon>
        <taxon>Pentapetalae</taxon>
        <taxon>rosids</taxon>
        <taxon>malvids</taxon>
        <taxon>Brassicales</taxon>
        <taxon>Brassicaceae</taxon>
        <taxon>Camelineae</taxon>
        <taxon>Arabidopsis</taxon>
    </lineage>
</organism>
<dbReference type="Pfam" id="PF02902">
    <property type="entry name" value="Peptidase_C48"/>
    <property type="match status" value="1"/>
</dbReference>
<evidence type="ECO:0000256" key="1">
    <source>
        <dbReference type="ARBA" id="ARBA00022670"/>
    </source>
</evidence>
<evidence type="ECO:0000256" key="2">
    <source>
        <dbReference type="ARBA" id="ARBA00022801"/>
    </source>
</evidence>
<keyword evidence="2" id="KW-0378">Hydrolase</keyword>
<evidence type="ECO:0000259" key="4">
    <source>
        <dbReference type="Pfam" id="PF02902"/>
    </source>
</evidence>
<dbReference type="InterPro" id="IPR003653">
    <property type="entry name" value="Peptidase_C48_C"/>
</dbReference>
<proteinExistence type="predicted"/>
<accession>A0A7G2FDS7</accession>